<dbReference type="SUPFAM" id="SSF54060">
    <property type="entry name" value="His-Me finger endonucleases"/>
    <property type="match status" value="1"/>
</dbReference>
<dbReference type="SUPFAM" id="SSF88659">
    <property type="entry name" value="Sigma3 and sigma4 domains of RNA polymerase sigma factors"/>
    <property type="match status" value="1"/>
</dbReference>
<dbReference type="InterPro" id="IPR036388">
    <property type="entry name" value="WH-like_DNA-bd_sf"/>
</dbReference>
<dbReference type="EMBL" id="JAFREL020000002">
    <property type="protein sequence ID" value="MEO1771119.1"/>
    <property type="molecule type" value="Genomic_DNA"/>
</dbReference>
<evidence type="ECO:0000259" key="1">
    <source>
        <dbReference type="Pfam" id="PF04545"/>
    </source>
</evidence>
<dbReference type="Gene3D" id="3.90.75.20">
    <property type="match status" value="1"/>
</dbReference>
<keyword evidence="4" id="KW-1185">Reference proteome</keyword>
<dbReference type="Gene3D" id="1.10.10.10">
    <property type="entry name" value="Winged helix-like DNA-binding domain superfamily/Winged helix DNA-binding domain"/>
    <property type="match status" value="1"/>
</dbReference>
<name>A0ABV0ER56_9ENTE</name>
<feature type="domain" description="RNA polymerase sigma-70 region 4" evidence="1">
    <location>
        <begin position="162"/>
        <end position="203"/>
    </location>
</feature>
<organism evidence="3 4">
    <name type="scientific">Candidatus Enterococcus ferrettii</name>
    <dbReference type="NCBI Taxonomy" id="2815324"/>
    <lineage>
        <taxon>Bacteria</taxon>
        <taxon>Bacillati</taxon>
        <taxon>Bacillota</taxon>
        <taxon>Bacilli</taxon>
        <taxon>Lactobacillales</taxon>
        <taxon>Enterococcaceae</taxon>
        <taxon>Enterococcus</taxon>
    </lineage>
</organism>
<proteinExistence type="predicted"/>
<dbReference type="RefSeq" id="WP_207702259.1">
    <property type="nucleotide sequence ID" value="NZ_JAFREL020000002.1"/>
</dbReference>
<dbReference type="InterPro" id="IPR013324">
    <property type="entry name" value="RNA_pol_sigma_r3/r4-like"/>
</dbReference>
<comment type="caution">
    <text evidence="3">The sequence shown here is derived from an EMBL/GenBank/DDBJ whole genome shotgun (WGS) entry which is preliminary data.</text>
</comment>
<protein>
    <recommendedName>
        <fullName evidence="5">HNH nuclease domain-containing protein</fullName>
    </recommendedName>
</protein>
<evidence type="ECO:0000313" key="4">
    <source>
        <dbReference type="Proteomes" id="UP000664357"/>
    </source>
</evidence>
<evidence type="ECO:0000259" key="2">
    <source>
        <dbReference type="Pfam" id="PF13392"/>
    </source>
</evidence>
<dbReference type="Pfam" id="PF13392">
    <property type="entry name" value="HNH_3"/>
    <property type="match status" value="1"/>
</dbReference>
<dbReference type="Pfam" id="PF04545">
    <property type="entry name" value="Sigma70_r4"/>
    <property type="match status" value="1"/>
</dbReference>
<gene>
    <name evidence="3" type="ORF">JZO67_003093</name>
</gene>
<dbReference type="InterPro" id="IPR003615">
    <property type="entry name" value="HNH_nuc"/>
</dbReference>
<reference evidence="3 4" key="1">
    <citation type="submission" date="2021-03" db="EMBL/GenBank/DDBJ databases">
        <authorList>
            <person name="Gilmore M.S."/>
            <person name="Schwartzman J."/>
            <person name="Van Tyne D."/>
            <person name="Martin M."/>
            <person name="Earl A.M."/>
            <person name="Manson A.L."/>
            <person name="Straub T."/>
            <person name="Salamzade R."/>
            <person name="Saavedra J."/>
            <person name="Lebreton F."/>
            <person name="Prichula J."/>
            <person name="Schaufler K."/>
            <person name="Gaca A."/>
            <person name="Sgardioli B."/>
            <person name="Wagenaar J."/>
            <person name="Strong T."/>
        </authorList>
    </citation>
    <scope>NUCLEOTIDE SEQUENCE [LARGE SCALE GENOMIC DNA]</scope>
    <source>
        <strain evidence="3 4">665A</strain>
    </source>
</reference>
<evidence type="ECO:0000313" key="3">
    <source>
        <dbReference type="EMBL" id="MEO1771119.1"/>
    </source>
</evidence>
<sequence length="259" mass="29955">MRRAIVGDGNFEVHEDGTILKIKQDGTKVVPFIRYFKSGNKKYPVVSNKTKEGKTGCLYVHRLMAEAFLPNPEQKKFVLFKNGNPQDFKVENLMWDDGSLSRKRKMEDLKQRRVKCSACGETMNNRNSCIACRMKQQREQKILRNKQKKLNKIISDLAAVNLEDLSDEHKKAVIMRRAGKSFKEIAKELGKSSERVRQIIESAKKNQPKVNINRKSMLNQITPAQKQEFPSKTVSEEAERLRRMFLFGEGSSSRYFYGE</sequence>
<dbReference type="Proteomes" id="UP000664357">
    <property type="component" value="Unassembled WGS sequence"/>
</dbReference>
<reference evidence="3 4" key="2">
    <citation type="submission" date="2024-02" db="EMBL/GenBank/DDBJ databases">
        <title>The Genome Sequence of Enterococcus sp. DIV0159.</title>
        <authorList>
            <person name="Earl A."/>
            <person name="Manson A."/>
            <person name="Gilmore M."/>
            <person name="Sanders J."/>
            <person name="Shea T."/>
            <person name="Howe W."/>
            <person name="Livny J."/>
            <person name="Cuomo C."/>
            <person name="Neafsey D."/>
            <person name="Birren B."/>
        </authorList>
    </citation>
    <scope>NUCLEOTIDE SEQUENCE [LARGE SCALE GENOMIC DNA]</scope>
    <source>
        <strain evidence="3 4">665A</strain>
    </source>
</reference>
<accession>A0ABV0ER56</accession>
<dbReference type="InterPro" id="IPR007630">
    <property type="entry name" value="RNA_pol_sigma70_r4"/>
</dbReference>
<dbReference type="InterPro" id="IPR044925">
    <property type="entry name" value="His-Me_finger_sf"/>
</dbReference>
<feature type="domain" description="HNH nuclease" evidence="2">
    <location>
        <begin position="59"/>
        <end position="95"/>
    </location>
</feature>
<evidence type="ECO:0008006" key="5">
    <source>
        <dbReference type="Google" id="ProtNLM"/>
    </source>
</evidence>